<name>A0A4R7LEJ2_9RHOB</name>
<comment type="caution">
    <text evidence="1">The sequence shown here is derived from an EMBL/GenBank/DDBJ whole genome shotgun (WGS) entry which is preliminary data.</text>
</comment>
<sequence>MTKTGVCITSAMRQLCVGQVVGPLGVVFLAASGAQAGAWEEFEALCLLPMENVALDQPTSLEPYQNFKNDGDTYTTYQLGSAKLAISDGRSSAPKWCWINVGPQDAPSFSQSSQSWGESVQADGRYELIEDRVLGFVLHSTVWREPKLEVSLSMRGKGSNFIMCVEETDLES</sequence>
<evidence type="ECO:0000313" key="2">
    <source>
        <dbReference type="Proteomes" id="UP000294563"/>
    </source>
</evidence>
<accession>A0A4R7LEJ2</accession>
<evidence type="ECO:0000313" key="1">
    <source>
        <dbReference type="EMBL" id="TDT72982.1"/>
    </source>
</evidence>
<dbReference type="EMBL" id="SOBH01000004">
    <property type="protein sequence ID" value="TDT72982.1"/>
    <property type="molecule type" value="Genomic_DNA"/>
</dbReference>
<dbReference type="Proteomes" id="UP000294563">
    <property type="component" value="Unassembled WGS sequence"/>
</dbReference>
<proteinExistence type="predicted"/>
<reference evidence="1 2" key="1">
    <citation type="submission" date="2019-03" db="EMBL/GenBank/DDBJ databases">
        <title>Genomic Encyclopedia of Archaeal and Bacterial Type Strains, Phase II (KMG-II): from individual species to whole genera.</title>
        <authorList>
            <person name="Goeker M."/>
        </authorList>
    </citation>
    <scope>NUCLEOTIDE SEQUENCE [LARGE SCALE GENOMIC DNA]</scope>
    <source>
        <strain evidence="1 2">DSM 29467</strain>
    </source>
</reference>
<gene>
    <name evidence="1" type="ORF">BDE40_3161</name>
</gene>
<keyword evidence="2" id="KW-1185">Reference proteome</keyword>
<dbReference type="RefSeq" id="WP_134016082.1">
    <property type="nucleotide sequence ID" value="NZ_SOBH01000004.1"/>
</dbReference>
<protein>
    <submittedName>
        <fullName evidence="1">Uncharacterized protein</fullName>
    </submittedName>
</protein>
<organism evidence="1 2">
    <name type="scientific">Litoreibacter halocynthiae</name>
    <dbReference type="NCBI Taxonomy" id="1242689"/>
    <lineage>
        <taxon>Bacteria</taxon>
        <taxon>Pseudomonadati</taxon>
        <taxon>Pseudomonadota</taxon>
        <taxon>Alphaproteobacteria</taxon>
        <taxon>Rhodobacterales</taxon>
        <taxon>Roseobacteraceae</taxon>
        <taxon>Litoreibacter</taxon>
    </lineage>
</organism>
<dbReference type="AlphaFoldDB" id="A0A4R7LEJ2"/>
<dbReference type="OrthoDB" id="7854159at2"/>